<comment type="similarity">
    <text evidence="1">Belongs to the LptD family.</text>
</comment>
<evidence type="ECO:0000313" key="3">
    <source>
        <dbReference type="EMBL" id="WZC48150.1"/>
    </source>
</evidence>
<evidence type="ECO:0000313" key="4">
    <source>
        <dbReference type="Proteomes" id="UP001440612"/>
    </source>
</evidence>
<comment type="function">
    <text evidence="1">Involved in the assembly of lipopolysaccharide (LPS) at the surface of the outer membrane.</text>
</comment>
<dbReference type="InterPro" id="IPR050218">
    <property type="entry name" value="LptD"/>
</dbReference>
<dbReference type="Pfam" id="PF04453">
    <property type="entry name" value="LptD"/>
    <property type="match status" value="1"/>
</dbReference>
<feature type="chain" id="PRO_5044900548" description="LPS-assembly protein LptD" evidence="1">
    <location>
        <begin position="19"/>
        <end position="699"/>
    </location>
</feature>
<organism evidence="3 4">
    <name type="scientific">Yoonia phaeophyticola</name>
    <dbReference type="NCBI Taxonomy" id="3137369"/>
    <lineage>
        <taxon>Bacteria</taxon>
        <taxon>Pseudomonadati</taxon>
        <taxon>Pseudomonadota</taxon>
        <taxon>Alphaproteobacteria</taxon>
        <taxon>Rhodobacterales</taxon>
        <taxon>Paracoccaceae</taxon>
        <taxon>Yoonia</taxon>
    </lineage>
</organism>
<comment type="subcellular location">
    <subcellularLocation>
        <location evidence="1">Cell outer membrane</location>
    </subcellularLocation>
</comment>
<dbReference type="HAMAP" id="MF_01411">
    <property type="entry name" value="LPS_assembly_LptD"/>
    <property type="match status" value="1"/>
</dbReference>
<name>A0ABZ2V477_9RHOB</name>
<feature type="signal peptide" evidence="1">
    <location>
        <begin position="1"/>
        <end position="18"/>
    </location>
</feature>
<dbReference type="EMBL" id="CP150951">
    <property type="protein sequence ID" value="WZC48150.1"/>
    <property type="molecule type" value="Genomic_DNA"/>
</dbReference>
<gene>
    <name evidence="1" type="primary">lptD</name>
    <name evidence="3" type="ORF">AABB29_14900</name>
</gene>
<keyword evidence="4" id="KW-1185">Reference proteome</keyword>
<dbReference type="PANTHER" id="PTHR30189">
    <property type="entry name" value="LPS-ASSEMBLY PROTEIN"/>
    <property type="match status" value="1"/>
</dbReference>
<comment type="caution">
    <text evidence="1">Lacks conserved residue(s) required for the propagation of feature annotation.</text>
</comment>
<dbReference type="InterPro" id="IPR007543">
    <property type="entry name" value="LptD_C"/>
</dbReference>
<dbReference type="RefSeq" id="WP_341366269.1">
    <property type="nucleotide sequence ID" value="NZ_CP150951.2"/>
</dbReference>
<protein>
    <recommendedName>
        <fullName evidence="1">LPS-assembly protein LptD</fullName>
    </recommendedName>
</protein>
<dbReference type="PANTHER" id="PTHR30189:SF1">
    <property type="entry name" value="LPS-ASSEMBLY PROTEIN LPTD"/>
    <property type="match status" value="1"/>
</dbReference>
<proteinExistence type="inferred from homology"/>
<dbReference type="Proteomes" id="UP001440612">
    <property type="component" value="Chromosome"/>
</dbReference>
<evidence type="ECO:0000256" key="1">
    <source>
        <dbReference type="HAMAP-Rule" id="MF_01411"/>
    </source>
</evidence>
<feature type="domain" description="LptD C-terminal" evidence="2">
    <location>
        <begin position="263"/>
        <end position="624"/>
    </location>
</feature>
<comment type="subunit">
    <text evidence="1">Component of the lipopolysaccharide transport and assembly complex.</text>
</comment>
<reference evidence="4" key="1">
    <citation type="submission" date="2024-04" db="EMBL/GenBank/DDBJ databases">
        <title>Phylogenomic analyses of a clade within the roseobacter group suggest taxonomic reassignments of species of the genera Aestuariivita, Citreicella, Loktanella, Nautella, Pelagibaca, Ruegeria, Thalassobius, Thiobacimonas and Tropicibacter, and the proposal o.</title>
        <authorList>
            <person name="Jeon C.O."/>
        </authorList>
    </citation>
    <scope>NUCLEOTIDE SEQUENCE [LARGE SCALE GENOMIC DNA]</scope>
    <source>
        <strain evidence="4">BS5-3</strain>
    </source>
</reference>
<keyword evidence="1" id="KW-0472">Membrane</keyword>
<accession>A0ABZ2V477</accession>
<keyword evidence="1" id="KW-0998">Cell outer membrane</keyword>
<dbReference type="InterPro" id="IPR020889">
    <property type="entry name" value="LipoPS_assembly_LptD"/>
</dbReference>
<sequence length="699" mass="76906" precursor="true">MRLVALLLALLLPSSLFAQGAATLIADQVQLNDQEQLIASGSVEVLYEGSRLTASQIIYDRQQDALIITGPIVIRAADGTVLIADRAELDPQLENGILQGARIVLDQQLQLAANQIDRQDGRYSQLYKTVATSCQVCSDQAPLWEIRAERVVHDTEARQLYFTNATFRVRGVPLIWLPQMRLPDPTLDRATGFLIPEQRNTTQLGTGIKIPYFITLSDYADITLTPYLSSETTTLELLYRQNFVNGSIDVEAAASDDTLQDQDRSYIFLDGTFRLENDVQLSFDIEAVSDTAYLLDYGYSSKDRLDSAISLVKVTEDSLAQGRLTNYQTLRDDETNSSLPPIIGDASYETRLKPDFGGVLTLESSIDTAYRSSDDDGDDGRDVTRVGAQAAWEHSWVLQQGFVGTFETGLRGDFYEISDDSSYDELDLRVAPQVGGTLRWPLGRAGENGTAHLIEPTISLSWAESYGATPPNEDSTRSELDAGNLFDLSRFSGEDVIETGGQAAIGLSWTRNGALGMNSILSFGRVYRTDAQAEFTTSSGLEEQQSDWLIGGQITTVDGFLFDSRTLWDDNDGVNRADARLIWQNEDVTLSAAYIWQSADADEDRDDPISEWSFDGDFQLSEAWAVNMDARYDVADDRPVSGGLGLEWQNECVSIDVSVSRRYTSSDTVDPTTTYGLSGSITGFSTGRASRSLAAGCKD</sequence>
<evidence type="ECO:0000259" key="2">
    <source>
        <dbReference type="Pfam" id="PF04453"/>
    </source>
</evidence>
<keyword evidence="1" id="KW-0732">Signal</keyword>